<keyword evidence="4 9" id="KW-0732">Signal</keyword>
<feature type="signal peptide" evidence="9">
    <location>
        <begin position="1"/>
        <end position="19"/>
    </location>
</feature>
<dbReference type="PANTHER" id="PTHR11022">
    <property type="entry name" value="PEPTIDOGLYCAN RECOGNITION PROTEIN"/>
    <property type="match status" value="1"/>
</dbReference>
<dbReference type="InterPro" id="IPR006619">
    <property type="entry name" value="PGRP_domain_met/bac"/>
</dbReference>
<dbReference type="SMART" id="SM00701">
    <property type="entry name" value="PGRP"/>
    <property type="match status" value="1"/>
</dbReference>
<evidence type="ECO:0000256" key="3">
    <source>
        <dbReference type="ARBA" id="ARBA00022588"/>
    </source>
</evidence>
<evidence type="ECO:0000256" key="9">
    <source>
        <dbReference type="SAM" id="SignalP"/>
    </source>
</evidence>
<dbReference type="PANTHER" id="PTHR11022:SF77">
    <property type="entry name" value="PEPTIDOGLYCAN-RECOGNITION PROTEIN LB"/>
    <property type="match status" value="1"/>
</dbReference>
<evidence type="ECO:0000259" key="11">
    <source>
        <dbReference type="SMART" id="SM00701"/>
    </source>
</evidence>
<dbReference type="GO" id="GO:0042834">
    <property type="term" value="F:peptidoglycan binding"/>
    <property type="evidence" value="ECO:0007669"/>
    <property type="project" value="InterPro"/>
</dbReference>
<dbReference type="InterPro" id="IPR036505">
    <property type="entry name" value="Amidase/PGRP_sf"/>
</dbReference>
<evidence type="ECO:0000256" key="4">
    <source>
        <dbReference type="ARBA" id="ARBA00022729"/>
    </source>
</evidence>
<organism evidence="12">
    <name type="scientific">Samia ricini</name>
    <name type="common">Indian eri silkmoth</name>
    <name type="synonym">Samia cynthia ricini</name>
    <dbReference type="NCBI Taxonomy" id="63990"/>
    <lineage>
        <taxon>Eukaryota</taxon>
        <taxon>Metazoa</taxon>
        <taxon>Ecdysozoa</taxon>
        <taxon>Arthropoda</taxon>
        <taxon>Hexapoda</taxon>
        <taxon>Insecta</taxon>
        <taxon>Pterygota</taxon>
        <taxon>Neoptera</taxon>
        <taxon>Endopterygota</taxon>
        <taxon>Lepidoptera</taxon>
        <taxon>Glossata</taxon>
        <taxon>Ditrysia</taxon>
        <taxon>Bombycoidea</taxon>
        <taxon>Saturniidae</taxon>
        <taxon>Saturniinae</taxon>
        <taxon>Attacini</taxon>
        <taxon>Samia</taxon>
    </lineage>
</organism>
<dbReference type="EMBL" id="AB232694">
    <property type="protein sequence ID" value="BAF03521.1"/>
    <property type="molecule type" value="mRNA"/>
</dbReference>
<evidence type="ECO:0000259" key="10">
    <source>
        <dbReference type="SMART" id="SM00644"/>
    </source>
</evidence>
<feature type="chain" id="PRO_5004175040" description="Peptidoglycan-recognition protein" evidence="9">
    <location>
        <begin position="20"/>
        <end position="208"/>
    </location>
</feature>
<accession>Q0KKW6</accession>
<dbReference type="GO" id="GO:0008270">
    <property type="term" value="F:zinc ion binding"/>
    <property type="evidence" value="ECO:0007669"/>
    <property type="project" value="InterPro"/>
</dbReference>
<dbReference type="Gene3D" id="3.40.80.10">
    <property type="entry name" value="Peptidoglycan recognition protein-like"/>
    <property type="match status" value="1"/>
</dbReference>
<evidence type="ECO:0000256" key="1">
    <source>
        <dbReference type="ARBA" id="ARBA00007553"/>
    </source>
</evidence>
<sequence>MCNIIYYSFVLLLSVSVSGFPAVIKNTNETFPFCSRECWGAKPPTDTRFLNTPVPYVIIHHTAIPTACYTTDQCIQDMQSMQNFHNSINWGDIGYNFCVGSDGLAYEGRGWKVVGIHAGNANSQSVGICLIGDWRDDLPPEKQLSTTKSLIAQGVQLGVISSEYKLIGHNQAMATECPGAALFTYLSTWKHFHPGHVEFKPNPKNKKV</sequence>
<keyword evidence="5 7" id="KW-0391">Immunity</keyword>
<keyword evidence="3 7" id="KW-0399">Innate immunity</keyword>
<dbReference type="SMART" id="SM00644">
    <property type="entry name" value="Ami_2"/>
    <property type="match status" value="1"/>
</dbReference>
<evidence type="ECO:0000256" key="5">
    <source>
        <dbReference type="ARBA" id="ARBA00022859"/>
    </source>
</evidence>
<evidence type="ECO:0000313" key="12">
    <source>
        <dbReference type="EMBL" id="BAF03521.1"/>
    </source>
</evidence>
<dbReference type="GO" id="GO:0045087">
    <property type="term" value="P:innate immune response"/>
    <property type="evidence" value="ECO:0007669"/>
    <property type="project" value="UniProtKB-KW"/>
</dbReference>
<dbReference type="AlphaFoldDB" id="Q0KKW6"/>
<dbReference type="InterPro" id="IPR015510">
    <property type="entry name" value="PGRP"/>
</dbReference>
<gene>
    <name evidence="12" type="primary">PGRP-C</name>
</gene>
<name>Q0KKW6_SAMRI</name>
<evidence type="ECO:0000256" key="6">
    <source>
        <dbReference type="ARBA" id="ARBA00023157"/>
    </source>
</evidence>
<dbReference type="InterPro" id="IPR002502">
    <property type="entry name" value="Amidase_domain"/>
</dbReference>
<feature type="domain" description="Peptidoglycan recognition protein family" evidence="11">
    <location>
        <begin position="31"/>
        <end position="173"/>
    </location>
</feature>
<keyword evidence="6" id="KW-1015">Disulfide bond</keyword>
<feature type="disulfide bond" evidence="8">
    <location>
        <begin position="68"/>
        <end position="74"/>
    </location>
</feature>
<dbReference type="CDD" id="cd06583">
    <property type="entry name" value="PGRP"/>
    <property type="match status" value="1"/>
</dbReference>
<dbReference type="GO" id="GO:0009253">
    <property type="term" value="P:peptidoglycan catabolic process"/>
    <property type="evidence" value="ECO:0007669"/>
    <property type="project" value="InterPro"/>
</dbReference>
<proteinExistence type="evidence at transcript level"/>
<evidence type="ECO:0000256" key="2">
    <source>
        <dbReference type="ARBA" id="ARBA00011245"/>
    </source>
</evidence>
<comment type="subunit">
    <text evidence="2">Monomer.</text>
</comment>
<dbReference type="InterPro" id="IPR017331">
    <property type="entry name" value="Peptidoglycan_recognition"/>
</dbReference>
<dbReference type="GO" id="GO:0008745">
    <property type="term" value="F:N-acetylmuramoyl-L-alanine amidase activity"/>
    <property type="evidence" value="ECO:0007669"/>
    <property type="project" value="InterPro"/>
</dbReference>
<dbReference type="SUPFAM" id="SSF55846">
    <property type="entry name" value="N-acetylmuramoyl-L-alanine amidase-like"/>
    <property type="match status" value="1"/>
</dbReference>
<comment type="similarity">
    <text evidence="1 7">Belongs to the N-acetylmuramoyl-L-alanine amidase 2 family.</text>
</comment>
<feature type="domain" description="N-acetylmuramoyl-L-alanine amidase" evidence="10">
    <location>
        <begin position="42"/>
        <end position="179"/>
    </location>
</feature>
<evidence type="ECO:0000256" key="8">
    <source>
        <dbReference type="PIRSR" id="PIRSR037945-1"/>
    </source>
</evidence>
<evidence type="ECO:0000256" key="7">
    <source>
        <dbReference type="PIRNR" id="PIRNR037945"/>
    </source>
</evidence>
<dbReference type="Pfam" id="PF01510">
    <property type="entry name" value="Amidase_2"/>
    <property type="match status" value="1"/>
</dbReference>
<dbReference type="PIRSF" id="PIRSF037945">
    <property type="entry name" value="PGRPs"/>
    <property type="match status" value="1"/>
</dbReference>
<protein>
    <recommendedName>
        <fullName evidence="7">Peptidoglycan-recognition protein</fullName>
    </recommendedName>
</protein>
<reference evidence="12" key="1">
    <citation type="journal article" date="2007" name="Comp. Biochem. Physiol. B, Biochem. Mol. Biol.">
        <title>Three peptidoglycan recognition protein (PGRP) genes encoding potential amidase from eri-silkworm, Samia cynthia ricini.</title>
        <authorList>
            <person name="Hashimoto K."/>
            <person name="Mega K."/>
            <person name="Matsumoto Y."/>
            <person name="Bao Y."/>
            <person name="Yamano Y."/>
            <person name="Morishima I."/>
        </authorList>
    </citation>
    <scope>NUCLEOTIDE SEQUENCE</scope>
</reference>
<dbReference type="FunFam" id="3.40.80.10:FF:000001">
    <property type="entry name" value="Peptidoglycan recognition protein 1"/>
    <property type="match status" value="1"/>
</dbReference>